<comment type="caution">
    <text evidence="1">The sequence shown here is derived from an EMBL/GenBank/DDBJ whole genome shotgun (WGS) entry which is preliminary data.</text>
</comment>
<accession>A0ACC1T3E2</accession>
<dbReference type="EMBL" id="JANHOG010000744">
    <property type="protein sequence ID" value="KAJ3551842.1"/>
    <property type="molecule type" value="Genomic_DNA"/>
</dbReference>
<organism evidence="1 2">
    <name type="scientific">Phlebia brevispora</name>
    <dbReference type="NCBI Taxonomy" id="194682"/>
    <lineage>
        <taxon>Eukaryota</taxon>
        <taxon>Fungi</taxon>
        <taxon>Dikarya</taxon>
        <taxon>Basidiomycota</taxon>
        <taxon>Agaricomycotina</taxon>
        <taxon>Agaricomycetes</taxon>
        <taxon>Polyporales</taxon>
        <taxon>Meruliaceae</taxon>
        <taxon>Phlebia</taxon>
    </lineage>
</organism>
<evidence type="ECO:0000313" key="1">
    <source>
        <dbReference type="EMBL" id="KAJ3551842.1"/>
    </source>
</evidence>
<dbReference type="Proteomes" id="UP001148662">
    <property type="component" value="Unassembled WGS sequence"/>
</dbReference>
<evidence type="ECO:0000313" key="2">
    <source>
        <dbReference type="Proteomes" id="UP001148662"/>
    </source>
</evidence>
<protein>
    <submittedName>
        <fullName evidence="1">Uncharacterized protein</fullName>
    </submittedName>
</protein>
<proteinExistence type="predicted"/>
<name>A0ACC1T3E2_9APHY</name>
<sequence>MAQYQISSMTGNGMVTVFVVGVDTSSVPINVLQHLHTRGLTPAPREGGYLVHGYRSLPCKSTIKQNQLGNLSSLHYRFRVRGGSASYPASYGTIDVGLRDVDDPMDVDDLASSSAMNIDDATPSLQACPSTPHSANTQENIDLREILKDIRHVNYSILQYAASLVADVSLVFDRPPKPQESEPFVHLEEPSGTTHRANSGPYSLDVRAVSNQSFLQYENWLCSTINHMRSYSSLRVQPHLSESLSALVCAANELERLDSIKEREWERQRCPEVSLSNPGVLVFDNSRYFVHPYLAWNPMVLVAHIVGTTMHLLFNIPRRTTKVLMAGLRTFARSTVITLSPGIPSADIEGAVSRIPQDLRTMVSNLDLDPVTHASICCPSCYALYPIEGSTTLSRCTHQPTPSSDVCDAQLYRNRLIRDKSYESPVRTQLHQDMKAWMGRMLSHPGLEDEMDKAYMSRSQAGRERLDIWDAPALFRIPDPSIEGAPFVMPPTPVPGSAPEGRYVFTLAQDAFNLYQMKEAKQHVTATAVYMCCLNLPPYLRFLPENVYLVCVIPGPGKPSLEQINHALAPLVDELLEFYTSGIWYLQTAKYLRGRLVRCALGPLVADLPAARQTAGFPNFNHLFFCSCCNLKLTEMENLDPSSWSPRIWEDLKPYSRMWRDANSEAERTTIYDTYGIRWSELHRLPYWDPVFFTVVDSMHNHYLGLLQDHCRHIWGMNLQDKDGEGQYPPERVTYAQLHQDKMTAGWYYLQQQDRDKLLKCPNAVLWHMCVKADLRRARAREKKPLVEELLTWRSSPSYKLPLGIEALVTDFEPPPPSTSGATQEDLDNATAALAKGTTFDSLKNRKLEVLRTLCEQRSLDLDGPRKDLARRLLDWRSQQTDGVMAHVASAVAAGSRAVKQKSSSIVLGRETLRSIHEDIQKTVLPSWMSPAPGNKRREAEKKLMLDNFMHLVTAVAIAGMLAISDAHIAAYRKAIMHYLETMKDLYKEATFKPNHHLAVHFADTFLPNFGSLYPIRAFHTERQNFLLQMENTNMKFGELELTYMKHTSRSANMQYLMQDPWVYRHAQELIDAYNDVHFEDRRGTRIRESFRAPLAHGEKENGTEPGVLNEECFGLLCRYLGRSGRSIGAGGLTKRVDFLSRLHLRGVSYTVSSRSHRDCNIYFHLEGAQTEAAGQIESIFRHTRTSDSEELTETFIVVKRYAELSAQDAMHDPYRCYEWAGGRLYYNDLSASRPVLIHSEQLVSHISRTPVQIPAISRPCIHALALNRLLYLSEEASKVAHLPRCLCSLSLVPLTLLLCVDDFHLPHSLWNSLSPCVIYLGAMGDRKALQRQDTLDKEMKLQCMGILNGYRSGRVQLLYARRAMEHLLKDTNDPTLLDYLKRLEQGSENNQQHEDQPTEPVSLEAVESGRNVITVEQAEDVPMEPSSSIAVNSGGSHAVAEQNIHAHIEPVSSRVEEAAIRQKRKREGDEDILFPVLGYQDERTESTTSLPRYSSVVFPPGIDATMEQLDADAPAQKVRSGSSGSATSRDKGKGREVEYSAASSSSLVRWKREDQAGSRSDTSLGVQPDAYRSTTTSLSDEVEMATEEGEVSDLGDLSDIPSSGPSTPAISLEVALREMASLATPRSHPGEIVDFPMATDMLAMPDIQHHVPSLRQGDDAEDSDGSDSTVTLEITRYSRLAQNEVPMDITALSQIEQPTEDMWVDEALSGAPLDEEMHESILELVTTPRQSTQSSAVDSGFNEGLAVAEPMDIEAEGLDRAISPLTGVSLPVTPFREGISNVSPESLMEGVLIGAPPTEQMAVDPTDILESAELASSTLPIFPPSLLLQPTGEQQSPSTDPIHSPLGLQQFLSTPSNLQSSEVRSQIVQPTARQSQCPAAQPTTASPVPARSPARSARRDPSVPPAPSPPPAPS</sequence>
<reference evidence="1" key="1">
    <citation type="submission" date="2022-07" db="EMBL/GenBank/DDBJ databases">
        <title>Genome Sequence of Phlebia brevispora.</title>
        <authorList>
            <person name="Buettner E."/>
        </authorList>
    </citation>
    <scope>NUCLEOTIDE SEQUENCE</scope>
    <source>
        <strain evidence="1">MPL23</strain>
    </source>
</reference>
<keyword evidence="2" id="KW-1185">Reference proteome</keyword>
<gene>
    <name evidence="1" type="ORF">NM688_g4476</name>
</gene>